<dbReference type="Pfam" id="PF01070">
    <property type="entry name" value="FMN_dh"/>
    <property type="match status" value="1"/>
</dbReference>
<dbReference type="SUPFAM" id="SSF51395">
    <property type="entry name" value="FMN-linked oxidoreductases"/>
    <property type="match status" value="1"/>
</dbReference>
<reference evidence="3" key="1">
    <citation type="submission" date="2020-07" db="EMBL/GenBank/DDBJ databases">
        <title>Genome sequence and genetic diversity analysis of an under-domesticated orphan crop, white fonio (Digitaria exilis).</title>
        <authorList>
            <person name="Bennetzen J.L."/>
            <person name="Chen S."/>
            <person name="Ma X."/>
            <person name="Wang X."/>
            <person name="Yssel A.E.J."/>
            <person name="Chaluvadi S.R."/>
            <person name="Johnson M."/>
            <person name="Gangashetty P."/>
            <person name="Hamidou F."/>
            <person name="Sanogo M.D."/>
            <person name="Zwaenepoel A."/>
            <person name="Wallace J."/>
            <person name="Van De Peer Y."/>
            <person name="Van Deynze A."/>
        </authorList>
    </citation>
    <scope>NUCLEOTIDE SEQUENCE</scope>
    <source>
        <tissue evidence="3">Leaves</tissue>
    </source>
</reference>
<proteinExistence type="predicted"/>
<comment type="caution">
    <text evidence="3">The sequence shown here is derived from an EMBL/GenBank/DDBJ whole genome shotgun (WGS) entry which is preliminary data.</text>
</comment>
<sequence length="101" mass="10767">MIHRTIGRPVLFALAVDGEAGVRNALQMLKDELEVAMALCGCPSLKDITRGLTKLTRAGLLNAMVSARVTVAWIQKFRVSDIQCPESETPAVVVAACDGSV</sequence>
<evidence type="ECO:0000259" key="2">
    <source>
        <dbReference type="Pfam" id="PF01070"/>
    </source>
</evidence>
<dbReference type="OrthoDB" id="25826at2759"/>
<evidence type="ECO:0000256" key="1">
    <source>
        <dbReference type="ARBA" id="ARBA00001917"/>
    </source>
</evidence>
<feature type="domain" description="FMN-dependent dehydrogenase" evidence="2">
    <location>
        <begin position="6"/>
        <end position="52"/>
    </location>
</feature>
<dbReference type="EMBL" id="JACEFO010002685">
    <property type="protein sequence ID" value="KAF8651223.1"/>
    <property type="molecule type" value="Genomic_DNA"/>
</dbReference>
<protein>
    <recommendedName>
        <fullName evidence="2">FMN-dependent dehydrogenase domain-containing protein</fullName>
    </recommendedName>
</protein>
<dbReference type="GO" id="GO:0005777">
    <property type="term" value="C:peroxisome"/>
    <property type="evidence" value="ECO:0007669"/>
    <property type="project" value="TreeGrafter"/>
</dbReference>
<evidence type="ECO:0000313" key="4">
    <source>
        <dbReference type="Proteomes" id="UP000636709"/>
    </source>
</evidence>
<dbReference type="Proteomes" id="UP000636709">
    <property type="component" value="Unassembled WGS sequence"/>
</dbReference>
<dbReference type="InterPro" id="IPR013785">
    <property type="entry name" value="Aldolase_TIM"/>
</dbReference>
<name>A0A835A6Y0_9POAL</name>
<dbReference type="AlphaFoldDB" id="A0A835A6Y0"/>
<organism evidence="3 4">
    <name type="scientific">Digitaria exilis</name>
    <dbReference type="NCBI Taxonomy" id="1010633"/>
    <lineage>
        <taxon>Eukaryota</taxon>
        <taxon>Viridiplantae</taxon>
        <taxon>Streptophyta</taxon>
        <taxon>Embryophyta</taxon>
        <taxon>Tracheophyta</taxon>
        <taxon>Spermatophyta</taxon>
        <taxon>Magnoliopsida</taxon>
        <taxon>Liliopsida</taxon>
        <taxon>Poales</taxon>
        <taxon>Poaceae</taxon>
        <taxon>PACMAD clade</taxon>
        <taxon>Panicoideae</taxon>
        <taxon>Panicodae</taxon>
        <taxon>Paniceae</taxon>
        <taxon>Anthephorinae</taxon>
        <taxon>Digitaria</taxon>
    </lineage>
</organism>
<accession>A0A835A6Y0</accession>
<comment type="cofactor">
    <cofactor evidence="1">
        <name>FMN</name>
        <dbReference type="ChEBI" id="CHEBI:58210"/>
    </cofactor>
</comment>
<dbReference type="Gene3D" id="3.20.20.70">
    <property type="entry name" value="Aldolase class I"/>
    <property type="match status" value="1"/>
</dbReference>
<dbReference type="InterPro" id="IPR000262">
    <property type="entry name" value="FMN-dep_DH"/>
</dbReference>
<dbReference type="PANTHER" id="PTHR10578">
    <property type="entry name" value="S -2-HYDROXY-ACID OXIDASE-RELATED"/>
    <property type="match status" value="1"/>
</dbReference>
<keyword evidence="4" id="KW-1185">Reference proteome</keyword>
<gene>
    <name evidence="3" type="ORF">HU200_063469</name>
</gene>
<dbReference type="GO" id="GO:0003973">
    <property type="term" value="F:(S)-2-hydroxy-acid oxidase activity"/>
    <property type="evidence" value="ECO:0007669"/>
    <property type="project" value="TreeGrafter"/>
</dbReference>
<evidence type="ECO:0000313" key="3">
    <source>
        <dbReference type="EMBL" id="KAF8651223.1"/>
    </source>
</evidence>
<dbReference type="PANTHER" id="PTHR10578:SF72">
    <property type="entry name" value="GLYCOLATE OXIDASE 2"/>
    <property type="match status" value="1"/>
</dbReference>